<protein>
    <submittedName>
        <fullName evidence="2">YdaU family protein</fullName>
    </submittedName>
</protein>
<proteinExistence type="predicted"/>
<dbReference type="EMBL" id="JAOYFC010000006">
    <property type="protein sequence ID" value="MCV6826017.1"/>
    <property type="molecule type" value="Genomic_DNA"/>
</dbReference>
<comment type="caution">
    <text evidence="2">The sequence shown here is derived from an EMBL/GenBank/DDBJ whole genome shotgun (WGS) entry which is preliminary data.</text>
</comment>
<dbReference type="AlphaFoldDB" id="A0AAE3LRZ6"/>
<feature type="compositionally biased region" description="Polar residues" evidence="1">
    <location>
        <begin position="108"/>
        <end position="120"/>
    </location>
</feature>
<feature type="region of interest" description="Disordered" evidence="1">
    <location>
        <begin position="230"/>
        <end position="252"/>
    </location>
</feature>
<gene>
    <name evidence="2" type="ORF">OH136_15750</name>
</gene>
<evidence type="ECO:0000313" key="3">
    <source>
        <dbReference type="Proteomes" id="UP001208041"/>
    </source>
</evidence>
<feature type="region of interest" description="Disordered" evidence="1">
    <location>
        <begin position="96"/>
        <end position="164"/>
    </location>
</feature>
<evidence type="ECO:0000256" key="1">
    <source>
        <dbReference type="SAM" id="MobiDB-lite"/>
    </source>
</evidence>
<dbReference type="Proteomes" id="UP001208041">
    <property type="component" value="Unassembled WGS sequence"/>
</dbReference>
<dbReference type="Pfam" id="PF07120">
    <property type="entry name" value="DUF1376"/>
    <property type="match status" value="1"/>
</dbReference>
<dbReference type="RefSeq" id="WP_263954989.1">
    <property type="nucleotide sequence ID" value="NZ_JAOYFC010000006.1"/>
</dbReference>
<dbReference type="InterPro" id="IPR010781">
    <property type="entry name" value="DUF1376"/>
</dbReference>
<feature type="compositionally biased region" description="Basic and acidic residues" evidence="1">
    <location>
        <begin position="121"/>
        <end position="131"/>
    </location>
</feature>
<name>A0AAE3LRZ6_9RHOB</name>
<accession>A0AAE3LRZ6</accession>
<organism evidence="2 3">
    <name type="scientific">Halocynthiibacter halioticoli</name>
    <dbReference type="NCBI Taxonomy" id="2986804"/>
    <lineage>
        <taxon>Bacteria</taxon>
        <taxon>Pseudomonadati</taxon>
        <taxon>Pseudomonadota</taxon>
        <taxon>Alphaproteobacteria</taxon>
        <taxon>Rhodobacterales</taxon>
        <taxon>Paracoccaceae</taxon>
        <taxon>Halocynthiibacter</taxon>
    </lineage>
</organism>
<sequence>MNGLPYYKAYPRDFIEGTIGMPFEVKCAYRVVLDIIYMQGGNLPDDARYISGLLGCSIRKWKSIRKHLVDAGKVEVSGEFLTNNRAEKELESLAKLQDKQREKRSRPNKNNNLQSPQSHQPKPEPEPEPERVITTTTKRIVMEADCKPPENGGGGGSSRSIPIDDDRKRILAAVGSDRYGFTDFMEAKRWSDELSLTLEAQEAVITDVMDGRSDPPNSLKFFTPAMQRAAGADAQPALTPTAPQSDGRKTGTGYAEELRKIFDEIA</sequence>
<reference evidence="2" key="1">
    <citation type="submission" date="2022-10" db="EMBL/GenBank/DDBJ databases">
        <authorList>
            <person name="Yue Y."/>
        </authorList>
    </citation>
    <scope>NUCLEOTIDE SEQUENCE</scope>
    <source>
        <strain evidence="2">Z654</strain>
    </source>
</reference>
<keyword evidence="3" id="KW-1185">Reference proteome</keyword>
<evidence type="ECO:0000313" key="2">
    <source>
        <dbReference type="EMBL" id="MCV6826017.1"/>
    </source>
</evidence>